<gene>
    <name evidence="3" type="ORF">ACFSJT_19425</name>
</gene>
<comment type="similarity">
    <text evidence="1">Belongs to the esterase D family.</text>
</comment>
<dbReference type="PANTHER" id="PTHR40841:SF2">
    <property type="entry name" value="SIDEROPHORE-DEGRADING ESTERASE (EUROFUNG)"/>
    <property type="match status" value="1"/>
</dbReference>
<name>A0ABW5B4B2_9FLAO</name>
<evidence type="ECO:0000256" key="1">
    <source>
        <dbReference type="ARBA" id="ARBA00005622"/>
    </source>
</evidence>
<organism evidence="3 4">
    <name type="scientific">Aquimarina celericrescens</name>
    <dbReference type="NCBI Taxonomy" id="1964542"/>
    <lineage>
        <taxon>Bacteria</taxon>
        <taxon>Pseudomonadati</taxon>
        <taxon>Bacteroidota</taxon>
        <taxon>Flavobacteriia</taxon>
        <taxon>Flavobacteriales</taxon>
        <taxon>Flavobacteriaceae</taxon>
        <taxon>Aquimarina</taxon>
    </lineage>
</organism>
<keyword evidence="4" id="KW-1185">Reference proteome</keyword>
<dbReference type="InterPro" id="IPR029058">
    <property type="entry name" value="AB_hydrolase_fold"/>
</dbReference>
<dbReference type="Pfam" id="PF00756">
    <property type="entry name" value="Esterase"/>
    <property type="match status" value="1"/>
</dbReference>
<dbReference type="Gene3D" id="3.40.50.1820">
    <property type="entry name" value="alpha/beta hydrolase"/>
    <property type="match status" value="1"/>
</dbReference>
<evidence type="ECO:0000256" key="2">
    <source>
        <dbReference type="ARBA" id="ARBA00022801"/>
    </source>
</evidence>
<evidence type="ECO:0000313" key="3">
    <source>
        <dbReference type="EMBL" id="MFD2188981.1"/>
    </source>
</evidence>
<comment type="caution">
    <text evidence="3">The sequence shown here is derived from an EMBL/GenBank/DDBJ whole genome shotgun (WGS) entry which is preliminary data.</text>
</comment>
<dbReference type="GO" id="GO:0016787">
    <property type="term" value="F:hydrolase activity"/>
    <property type="evidence" value="ECO:0007669"/>
    <property type="project" value="UniProtKB-KW"/>
</dbReference>
<keyword evidence="2 3" id="KW-0378">Hydrolase</keyword>
<dbReference type="PANTHER" id="PTHR40841">
    <property type="entry name" value="SIDEROPHORE TRIACETYLFUSARININE C ESTERASE"/>
    <property type="match status" value="1"/>
</dbReference>
<proteinExistence type="inferred from homology"/>
<protein>
    <submittedName>
        <fullName evidence="3">Alpha/beta hydrolase</fullName>
    </submittedName>
</protein>
<reference evidence="4" key="1">
    <citation type="journal article" date="2019" name="Int. J. Syst. Evol. Microbiol.">
        <title>The Global Catalogue of Microorganisms (GCM) 10K type strain sequencing project: providing services to taxonomists for standard genome sequencing and annotation.</title>
        <authorList>
            <consortium name="The Broad Institute Genomics Platform"/>
            <consortium name="The Broad Institute Genome Sequencing Center for Infectious Disease"/>
            <person name="Wu L."/>
            <person name="Ma J."/>
        </authorList>
    </citation>
    <scope>NUCLEOTIDE SEQUENCE [LARGE SCALE GENOMIC DNA]</scope>
    <source>
        <strain evidence="4">DT92</strain>
    </source>
</reference>
<dbReference type="EMBL" id="JBHUHY010000033">
    <property type="protein sequence ID" value="MFD2188981.1"/>
    <property type="molecule type" value="Genomic_DNA"/>
</dbReference>
<evidence type="ECO:0000313" key="4">
    <source>
        <dbReference type="Proteomes" id="UP001597344"/>
    </source>
</evidence>
<dbReference type="RefSeq" id="WP_378322007.1">
    <property type="nucleotide sequence ID" value="NZ_JBHUHY010000033.1"/>
</dbReference>
<accession>A0ABW5B4B2</accession>
<dbReference type="SUPFAM" id="SSF53474">
    <property type="entry name" value="alpha/beta-Hydrolases"/>
    <property type="match status" value="1"/>
</dbReference>
<sequence>MKSSTNFLGLLLVLLVFQLKAQENSLTIEKKKFSIGETFTIPSKTLNEDRIINVYLPHGYLVNTDKKYPIIYLLDGSADEDFIHVAGLVQFGSFSWINMIPETIVVGIANSDRKRDLTYPTNNKKDKEEFPTTGGSQAFIDFLEAELQPMIVKEYRTAGARTLIGQSLGGLLATEILFKRPNMFDNYIIISPSLWWDDESLLKFTPKGYTTKKSVYVGVGKEGPTMQKVAKELFQKLKAVSKENTSLYFNFFEELDHGDTLHLATYDSFNKIFRKEKSGE</sequence>
<dbReference type="InterPro" id="IPR052558">
    <property type="entry name" value="Siderophore_Hydrolase_D"/>
</dbReference>
<dbReference type="Proteomes" id="UP001597344">
    <property type="component" value="Unassembled WGS sequence"/>
</dbReference>
<dbReference type="InterPro" id="IPR000801">
    <property type="entry name" value="Esterase-like"/>
</dbReference>